<keyword evidence="14" id="KW-1185">Reference proteome</keyword>
<evidence type="ECO:0000256" key="7">
    <source>
        <dbReference type="ARBA" id="ARBA00023065"/>
    </source>
</evidence>
<comment type="subcellular location">
    <subcellularLocation>
        <location evidence="1">Cell outer membrane</location>
        <topology evidence="1">Multi-pass membrane protein</topology>
    </subcellularLocation>
</comment>
<evidence type="ECO:0000259" key="12">
    <source>
        <dbReference type="Pfam" id="PF13609"/>
    </source>
</evidence>
<dbReference type="InterPro" id="IPR001702">
    <property type="entry name" value="Porin_Gram-ve"/>
</dbReference>
<dbReference type="PRINTS" id="PR00182">
    <property type="entry name" value="ECOLNEIPORIN"/>
</dbReference>
<evidence type="ECO:0000256" key="8">
    <source>
        <dbReference type="ARBA" id="ARBA00023114"/>
    </source>
</evidence>
<evidence type="ECO:0000256" key="10">
    <source>
        <dbReference type="ARBA" id="ARBA00023237"/>
    </source>
</evidence>
<dbReference type="InterPro" id="IPR023614">
    <property type="entry name" value="Porin_dom_sf"/>
</dbReference>
<evidence type="ECO:0000256" key="11">
    <source>
        <dbReference type="SAM" id="SignalP"/>
    </source>
</evidence>
<dbReference type="PANTHER" id="PTHR34501:SF9">
    <property type="entry name" value="MAJOR OUTER MEMBRANE PROTEIN P.IA"/>
    <property type="match status" value="1"/>
</dbReference>
<keyword evidence="9" id="KW-0472">Membrane</keyword>
<dbReference type="SUPFAM" id="SSF56935">
    <property type="entry name" value="Porins"/>
    <property type="match status" value="1"/>
</dbReference>
<gene>
    <name evidence="13" type="ordered locus">Dtpsy_3032</name>
</gene>
<dbReference type="GO" id="GO:0009279">
    <property type="term" value="C:cell outer membrane"/>
    <property type="evidence" value="ECO:0007669"/>
    <property type="project" value="UniProtKB-SubCell"/>
</dbReference>
<name>A0A9J9UBR8_ACIET</name>
<evidence type="ECO:0000256" key="5">
    <source>
        <dbReference type="ARBA" id="ARBA00022692"/>
    </source>
</evidence>
<organism evidence="13 14">
    <name type="scientific">Acidovorax ebreus (strain TPSY)</name>
    <name type="common">Diaphorobacter sp. (strain TPSY)</name>
    <dbReference type="NCBI Taxonomy" id="535289"/>
    <lineage>
        <taxon>Bacteria</taxon>
        <taxon>Pseudomonadati</taxon>
        <taxon>Pseudomonadota</taxon>
        <taxon>Betaproteobacteria</taxon>
        <taxon>Burkholderiales</taxon>
        <taxon>Comamonadaceae</taxon>
        <taxon>Diaphorobacter</taxon>
    </lineage>
</organism>
<dbReference type="CDD" id="cd00342">
    <property type="entry name" value="gram_neg_porins"/>
    <property type="match status" value="1"/>
</dbReference>
<dbReference type="AlphaFoldDB" id="A0A9J9UBR8"/>
<dbReference type="KEGG" id="dia:Dtpsy_3032"/>
<keyword evidence="5" id="KW-0812">Transmembrane</keyword>
<dbReference type="GO" id="GO:0034220">
    <property type="term" value="P:monoatomic ion transmembrane transport"/>
    <property type="evidence" value="ECO:0007669"/>
    <property type="project" value="InterPro"/>
</dbReference>
<evidence type="ECO:0000256" key="3">
    <source>
        <dbReference type="ARBA" id="ARBA00022448"/>
    </source>
</evidence>
<comment type="subunit">
    <text evidence="2">Homotrimer.</text>
</comment>
<feature type="domain" description="Porin" evidence="12">
    <location>
        <begin position="11"/>
        <end position="312"/>
    </location>
</feature>
<dbReference type="InterPro" id="IPR002299">
    <property type="entry name" value="Porin_Neis"/>
</dbReference>
<reference evidence="13 14" key="1">
    <citation type="journal article" date="2010" name="J. Bacteriol.">
        <title>Completed genome sequence of the anaerobic iron-oxidizing bacterium Acidovorax ebreus strain TPSY.</title>
        <authorList>
            <person name="Byrne-Bailey K.G."/>
            <person name="Weber K.A."/>
            <person name="Chair A.H."/>
            <person name="Bose S."/>
            <person name="Knox T."/>
            <person name="Spanbauer T.L."/>
            <person name="Chertkov O."/>
            <person name="Coates J.D."/>
        </authorList>
    </citation>
    <scope>NUCLEOTIDE SEQUENCE [LARGE SCALE GENOMIC DNA]</scope>
    <source>
        <strain evidence="13 14">TPSY</strain>
    </source>
</reference>
<dbReference type="Proteomes" id="UP000000450">
    <property type="component" value="Chromosome"/>
</dbReference>
<evidence type="ECO:0000256" key="1">
    <source>
        <dbReference type="ARBA" id="ARBA00004571"/>
    </source>
</evidence>
<sequence>MQKPSRLLLATLALLGTSAVFAQSSVTLYGRVNTSVERQKVGGTSNTVMENNSSRFGFKGTEDLGGGLKAGFQLESGFNSDTGTGSGWTHPTTGMTFARQSEVNLSGGFGMIRLGNFMPESYYATADYVSMHNHNTGTSSDALYYDPVWFGGLSTTNKIGYRTPSFGGLTVDASVSLHEKNAAIPQKNGYDLAANYNIGALNLGAGYSQVDSNRQLGLRALYTFGQFVVGGYYQRNKDDNQLLATGAGNRNNFRLAGAYMMGASEFHVNVGRAGKWSDIADSSATQWTLGYNYNFSKRTKVYAFYTKVDNKAGATYMTGAAGQDFSSLALGVRHNF</sequence>
<keyword evidence="3" id="KW-0813">Transport</keyword>
<dbReference type="RefSeq" id="WP_015914306.1">
    <property type="nucleotide sequence ID" value="NC_011992.1"/>
</dbReference>
<evidence type="ECO:0000256" key="6">
    <source>
        <dbReference type="ARBA" id="ARBA00022729"/>
    </source>
</evidence>
<dbReference type="PRINTS" id="PR00184">
    <property type="entry name" value="NEISSPPORIN"/>
</dbReference>
<evidence type="ECO:0000313" key="13">
    <source>
        <dbReference type="EMBL" id="ACM34465.1"/>
    </source>
</evidence>
<evidence type="ECO:0000313" key="14">
    <source>
        <dbReference type="Proteomes" id="UP000000450"/>
    </source>
</evidence>
<keyword evidence="10" id="KW-0998">Cell outer membrane</keyword>
<keyword evidence="4" id="KW-1134">Transmembrane beta strand</keyword>
<accession>A0A9J9UBR8</accession>
<dbReference type="InterPro" id="IPR050298">
    <property type="entry name" value="Gram-neg_bact_OMP"/>
</dbReference>
<evidence type="ECO:0000256" key="2">
    <source>
        <dbReference type="ARBA" id="ARBA00011233"/>
    </source>
</evidence>
<proteinExistence type="predicted"/>
<protein>
    <submittedName>
        <fullName evidence="13">Porin Gram-negative type</fullName>
    </submittedName>
</protein>
<keyword evidence="7" id="KW-0406">Ion transport</keyword>
<keyword evidence="8" id="KW-0626">Porin</keyword>
<dbReference type="InterPro" id="IPR033900">
    <property type="entry name" value="Gram_neg_porin_domain"/>
</dbReference>
<evidence type="ECO:0000256" key="9">
    <source>
        <dbReference type="ARBA" id="ARBA00023136"/>
    </source>
</evidence>
<dbReference type="Gene3D" id="2.40.160.10">
    <property type="entry name" value="Porin"/>
    <property type="match status" value="1"/>
</dbReference>
<dbReference type="Pfam" id="PF13609">
    <property type="entry name" value="Porin_4"/>
    <property type="match status" value="1"/>
</dbReference>
<dbReference type="EMBL" id="CP001392">
    <property type="protein sequence ID" value="ACM34465.1"/>
    <property type="molecule type" value="Genomic_DNA"/>
</dbReference>
<evidence type="ECO:0000256" key="4">
    <source>
        <dbReference type="ARBA" id="ARBA00022452"/>
    </source>
</evidence>
<feature type="chain" id="PRO_5039933671" evidence="11">
    <location>
        <begin position="23"/>
        <end position="336"/>
    </location>
</feature>
<dbReference type="GO" id="GO:0046930">
    <property type="term" value="C:pore complex"/>
    <property type="evidence" value="ECO:0007669"/>
    <property type="project" value="UniProtKB-KW"/>
</dbReference>
<dbReference type="PANTHER" id="PTHR34501">
    <property type="entry name" value="PROTEIN YDDL-RELATED"/>
    <property type="match status" value="1"/>
</dbReference>
<keyword evidence="6 11" id="KW-0732">Signal</keyword>
<dbReference type="GO" id="GO:0015288">
    <property type="term" value="F:porin activity"/>
    <property type="evidence" value="ECO:0007669"/>
    <property type="project" value="UniProtKB-KW"/>
</dbReference>
<feature type="signal peptide" evidence="11">
    <location>
        <begin position="1"/>
        <end position="22"/>
    </location>
</feature>